<keyword evidence="2" id="KW-1185">Reference proteome</keyword>
<dbReference type="AlphaFoldDB" id="A0A2A6CK85"/>
<reference evidence="2" key="1">
    <citation type="journal article" date="2008" name="Nat. Genet.">
        <title>The Pristionchus pacificus genome provides a unique perspective on nematode lifestyle and parasitism.</title>
        <authorList>
            <person name="Dieterich C."/>
            <person name="Clifton S.W."/>
            <person name="Schuster L.N."/>
            <person name="Chinwalla A."/>
            <person name="Delehaunty K."/>
            <person name="Dinkelacker I."/>
            <person name="Fulton L."/>
            <person name="Fulton R."/>
            <person name="Godfrey J."/>
            <person name="Minx P."/>
            <person name="Mitreva M."/>
            <person name="Roeseler W."/>
            <person name="Tian H."/>
            <person name="Witte H."/>
            <person name="Yang S.P."/>
            <person name="Wilson R.K."/>
            <person name="Sommer R.J."/>
        </authorList>
    </citation>
    <scope>NUCLEOTIDE SEQUENCE [LARGE SCALE GENOMIC DNA]</scope>
    <source>
        <strain evidence="2">PS312</strain>
    </source>
</reference>
<gene>
    <name evidence="1" type="primary">WBGene00096738</name>
</gene>
<dbReference type="EnsemblMetazoa" id="PPA07184.1">
    <property type="protein sequence ID" value="PPA07184.1"/>
    <property type="gene ID" value="WBGene00096738"/>
</dbReference>
<accession>A0A8R1Y8L1</accession>
<proteinExistence type="predicted"/>
<protein>
    <submittedName>
        <fullName evidence="1">Uncharacterized protein</fullName>
    </submittedName>
</protein>
<evidence type="ECO:0000313" key="2">
    <source>
        <dbReference type="Proteomes" id="UP000005239"/>
    </source>
</evidence>
<sequence>MSARVHRDNHWACGCGDRYGAGRGFVICCAFVAFHIAKPILAAHVHNWIVSIEWAKHRAGMKMINTSNSTPRRNRMRSYLEAPYVFLKLHP</sequence>
<name>A0A2A6CK85_PRIPA</name>
<evidence type="ECO:0000313" key="1">
    <source>
        <dbReference type="EnsemblMetazoa" id="PPA07184.1"/>
    </source>
</evidence>
<organism evidence="1 2">
    <name type="scientific">Pristionchus pacificus</name>
    <name type="common">Parasitic nematode worm</name>
    <dbReference type="NCBI Taxonomy" id="54126"/>
    <lineage>
        <taxon>Eukaryota</taxon>
        <taxon>Metazoa</taxon>
        <taxon>Ecdysozoa</taxon>
        <taxon>Nematoda</taxon>
        <taxon>Chromadorea</taxon>
        <taxon>Rhabditida</taxon>
        <taxon>Rhabditina</taxon>
        <taxon>Diplogasteromorpha</taxon>
        <taxon>Diplogasteroidea</taxon>
        <taxon>Neodiplogasteridae</taxon>
        <taxon>Pristionchus</taxon>
    </lineage>
</organism>
<reference evidence="1" key="2">
    <citation type="submission" date="2022-06" db="UniProtKB">
        <authorList>
            <consortium name="EnsemblMetazoa"/>
        </authorList>
    </citation>
    <scope>IDENTIFICATION</scope>
    <source>
        <strain evidence="1">PS312</strain>
    </source>
</reference>
<accession>A0A2A6CK85</accession>
<dbReference type="Proteomes" id="UP000005239">
    <property type="component" value="Unassembled WGS sequence"/>
</dbReference>